<feature type="domain" description="Heterokaryon incompatibility" evidence="1">
    <location>
        <begin position="50"/>
        <end position="204"/>
    </location>
</feature>
<accession>A0AA40BTQ8</accession>
<gene>
    <name evidence="2" type="ORF">B0T14DRAFT_525995</name>
</gene>
<keyword evidence="3" id="KW-1185">Reference proteome</keyword>
<dbReference type="Proteomes" id="UP001175000">
    <property type="component" value="Unassembled WGS sequence"/>
</dbReference>
<organism evidence="2 3">
    <name type="scientific">Immersiella caudata</name>
    <dbReference type="NCBI Taxonomy" id="314043"/>
    <lineage>
        <taxon>Eukaryota</taxon>
        <taxon>Fungi</taxon>
        <taxon>Dikarya</taxon>
        <taxon>Ascomycota</taxon>
        <taxon>Pezizomycotina</taxon>
        <taxon>Sordariomycetes</taxon>
        <taxon>Sordariomycetidae</taxon>
        <taxon>Sordariales</taxon>
        <taxon>Lasiosphaeriaceae</taxon>
        <taxon>Immersiella</taxon>
    </lineage>
</organism>
<dbReference type="EMBL" id="JAULSU010000006">
    <property type="protein sequence ID" value="KAK0613313.1"/>
    <property type="molecule type" value="Genomic_DNA"/>
</dbReference>
<sequence>MDVQQHFVHDPIDLGGPAFRLLRLLKGKGCGIHCEIFQAWVRQREVAISYEALSYVWGSPEAKYVININDRPFRITKNLYEALQHLQSPSQDRVIWVDALCIDQANKLEQGHQVEHMGDIYREAAQVLYWLGPSTYWTKFCFDALRALQDNSRGRPCRAWTPEQWMDSWKSVSNKRNSHPAMERKGLEQLMDRPWFKRIWILQEVANSQAAIVCCGKDSVSARVFTIAPFLMGLEPKPHTQAVLDMMPGLLRKDSWFSGKRDLCTLLRTFRTSDATDPRDFDIRSPRHFIRRHQLHSAKLHQRRTRGCRGRIRVPLPCQAAQLKASYRARSMQSHAIFHRCCS</sequence>
<proteinExistence type="predicted"/>
<dbReference type="InterPro" id="IPR052895">
    <property type="entry name" value="HetReg/Transcr_Mod"/>
</dbReference>
<dbReference type="PANTHER" id="PTHR24148:SF78">
    <property type="entry name" value="HETEROKARYON INCOMPATIBILITY DOMAIN-CONTAINING PROTEIN"/>
    <property type="match status" value="1"/>
</dbReference>
<reference evidence="2" key="1">
    <citation type="submission" date="2023-06" db="EMBL/GenBank/DDBJ databases">
        <title>Genome-scale phylogeny and comparative genomics of the fungal order Sordariales.</title>
        <authorList>
            <consortium name="Lawrence Berkeley National Laboratory"/>
            <person name="Hensen N."/>
            <person name="Bonometti L."/>
            <person name="Westerberg I."/>
            <person name="Brannstrom I.O."/>
            <person name="Guillou S."/>
            <person name="Cros-Aarteil S."/>
            <person name="Calhoun S."/>
            <person name="Haridas S."/>
            <person name="Kuo A."/>
            <person name="Mondo S."/>
            <person name="Pangilinan J."/>
            <person name="Riley R."/>
            <person name="Labutti K."/>
            <person name="Andreopoulos B."/>
            <person name="Lipzen A."/>
            <person name="Chen C."/>
            <person name="Yanf M."/>
            <person name="Daum C."/>
            <person name="Ng V."/>
            <person name="Clum A."/>
            <person name="Steindorff A."/>
            <person name="Ohm R."/>
            <person name="Martin F."/>
            <person name="Silar P."/>
            <person name="Natvig D."/>
            <person name="Lalanne C."/>
            <person name="Gautier V."/>
            <person name="Ament-Velasquez S.L."/>
            <person name="Kruys A."/>
            <person name="Hutchinson M.I."/>
            <person name="Powell A.J."/>
            <person name="Barry K."/>
            <person name="Miller A.N."/>
            <person name="Grigoriev I.V."/>
            <person name="Debuchy R."/>
            <person name="Gladieux P."/>
            <person name="Thoren M.H."/>
            <person name="Johannesson H."/>
        </authorList>
    </citation>
    <scope>NUCLEOTIDE SEQUENCE</scope>
    <source>
        <strain evidence="2">CBS 606.72</strain>
    </source>
</reference>
<comment type="caution">
    <text evidence="2">The sequence shown here is derived from an EMBL/GenBank/DDBJ whole genome shotgun (WGS) entry which is preliminary data.</text>
</comment>
<evidence type="ECO:0000259" key="1">
    <source>
        <dbReference type="Pfam" id="PF06985"/>
    </source>
</evidence>
<protein>
    <submittedName>
        <fullName evidence="2">Heterokaryon incompatibility protein-domain-containing protein</fullName>
    </submittedName>
</protein>
<dbReference type="PANTHER" id="PTHR24148">
    <property type="entry name" value="ANKYRIN REPEAT DOMAIN-CONTAINING PROTEIN 39 HOMOLOG-RELATED"/>
    <property type="match status" value="1"/>
</dbReference>
<evidence type="ECO:0000313" key="3">
    <source>
        <dbReference type="Proteomes" id="UP001175000"/>
    </source>
</evidence>
<name>A0AA40BTQ8_9PEZI</name>
<dbReference type="InterPro" id="IPR010730">
    <property type="entry name" value="HET"/>
</dbReference>
<dbReference type="AlphaFoldDB" id="A0AA40BTQ8"/>
<dbReference type="Pfam" id="PF06985">
    <property type="entry name" value="HET"/>
    <property type="match status" value="1"/>
</dbReference>
<evidence type="ECO:0000313" key="2">
    <source>
        <dbReference type="EMBL" id="KAK0613313.1"/>
    </source>
</evidence>